<accession>A0ABM1EDB6</accession>
<keyword evidence="1" id="KW-0689">Ribosomal protein</keyword>
<evidence type="ECO:0000256" key="2">
    <source>
        <dbReference type="ARBA" id="ARBA00023274"/>
    </source>
</evidence>
<dbReference type="InterPro" id="IPR036838">
    <property type="entry name" value="Ribosomal_uS10_dom_sf"/>
</dbReference>
<keyword evidence="4" id="KW-1185">Reference proteome</keyword>
<dbReference type="InterPro" id="IPR027486">
    <property type="entry name" value="Ribosomal_uS10_dom"/>
</dbReference>
<name>A0ABM1EDB6_PRICU</name>
<evidence type="ECO:0000313" key="5">
    <source>
        <dbReference type="RefSeq" id="XP_014670187.1"/>
    </source>
</evidence>
<evidence type="ECO:0000259" key="3">
    <source>
        <dbReference type="SMART" id="SM01403"/>
    </source>
</evidence>
<dbReference type="PANTHER" id="PTHR13473">
    <property type="entry name" value="MITOCHONDRIAL RIBOSOMAL PROTEIN L48"/>
    <property type="match status" value="1"/>
</dbReference>
<keyword evidence="2" id="KW-0687">Ribonucleoprotein</keyword>
<dbReference type="SMART" id="SM01403">
    <property type="entry name" value="Ribosomal_S10"/>
    <property type="match status" value="1"/>
</dbReference>
<dbReference type="Pfam" id="PF00338">
    <property type="entry name" value="Ribosomal_S10"/>
    <property type="match status" value="1"/>
</dbReference>
<feature type="domain" description="Small ribosomal subunit protein uS10" evidence="3">
    <location>
        <begin position="59"/>
        <end position="154"/>
    </location>
</feature>
<reference evidence="5" key="1">
    <citation type="submission" date="2025-08" db="UniProtKB">
        <authorList>
            <consortium name="RefSeq"/>
        </authorList>
    </citation>
    <scope>IDENTIFICATION</scope>
</reference>
<dbReference type="PANTHER" id="PTHR13473:SF0">
    <property type="entry name" value="LARGE RIBOSOMAL SUBUNIT PROTEIN ML48"/>
    <property type="match status" value="1"/>
</dbReference>
<dbReference type="Proteomes" id="UP000695022">
    <property type="component" value="Unplaced"/>
</dbReference>
<dbReference type="RefSeq" id="XP_014670187.1">
    <property type="nucleotide sequence ID" value="XM_014814701.1"/>
</dbReference>
<proteinExistence type="predicted"/>
<sequence length="192" mass="21698">MLSRVSRVCTRKAVLHISFVKSTLEGLGCTSRSCSTTGESIFGPSFEDENAIPEYDTININIKGYDFAVLEKYARYVHNTAENIGINVTNSWPVLPQASLVQRIKQRSNLVEAEYNLSLYERVVQVDKLPSTLATILLDVIQTSLPEGIQFTMKYHTQLADISRYIPDRELKELEAQLTDLGGPSEDRKKRR</sequence>
<dbReference type="GeneID" id="106811158"/>
<dbReference type="InterPro" id="IPR027487">
    <property type="entry name" value="Ribosomal_mL48"/>
</dbReference>
<organism evidence="4 5">
    <name type="scientific">Priapulus caudatus</name>
    <name type="common">Priapulid worm</name>
    <dbReference type="NCBI Taxonomy" id="37621"/>
    <lineage>
        <taxon>Eukaryota</taxon>
        <taxon>Metazoa</taxon>
        <taxon>Ecdysozoa</taxon>
        <taxon>Scalidophora</taxon>
        <taxon>Priapulida</taxon>
        <taxon>Priapulimorpha</taxon>
        <taxon>Priapulimorphida</taxon>
        <taxon>Priapulidae</taxon>
        <taxon>Priapulus</taxon>
    </lineage>
</organism>
<evidence type="ECO:0000256" key="1">
    <source>
        <dbReference type="ARBA" id="ARBA00022980"/>
    </source>
</evidence>
<protein>
    <submittedName>
        <fullName evidence="5">39S ribosomal protein L48, mitochondrial-like</fullName>
    </submittedName>
</protein>
<dbReference type="Gene3D" id="3.30.70.600">
    <property type="entry name" value="Ribosomal protein S10 domain"/>
    <property type="match status" value="1"/>
</dbReference>
<evidence type="ECO:0000313" key="4">
    <source>
        <dbReference type="Proteomes" id="UP000695022"/>
    </source>
</evidence>
<dbReference type="SUPFAM" id="SSF54999">
    <property type="entry name" value="Ribosomal protein S10"/>
    <property type="match status" value="1"/>
</dbReference>
<gene>
    <name evidence="5" type="primary">LOC106811158</name>
</gene>